<reference evidence="5 6" key="1">
    <citation type="submission" date="2023-10" db="EMBL/GenBank/DDBJ databases">
        <title>Saccharopolyspora sp. nov., isolated from mangrove soil.</title>
        <authorList>
            <person name="Lu Y."/>
            <person name="Liu W."/>
        </authorList>
    </citation>
    <scope>NUCLEOTIDE SEQUENCE [LARGE SCALE GENOMIC DNA]</scope>
    <source>
        <strain evidence="5 6">S2-29</strain>
    </source>
</reference>
<protein>
    <submittedName>
        <fullName evidence="5">LCP family protein</fullName>
    </submittedName>
</protein>
<evidence type="ECO:0000313" key="6">
    <source>
        <dbReference type="Proteomes" id="UP001327093"/>
    </source>
</evidence>
<dbReference type="NCBIfam" id="TIGR00350">
    <property type="entry name" value="lytR_cpsA_psr"/>
    <property type="match status" value="1"/>
</dbReference>
<feature type="transmembrane region" description="Helical" evidence="3">
    <location>
        <begin position="32"/>
        <end position="54"/>
    </location>
</feature>
<dbReference type="InterPro" id="IPR004474">
    <property type="entry name" value="LytR_CpsA_psr"/>
</dbReference>
<keyword evidence="3" id="KW-0472">Membrane</keyword>
<dbReference type="RefSeq" id="WP_324264045.1">
    <property type="nucleotide sequence ID" value="NZ_JAWLNX010000002.1"/>
</dbReference>
<comment type="similarity">
    <text evidence="1">Belongs to the LytR/CpsA/Psr (LCP) family.</text>
</comment>
<organism evidence="5 6">
    <name type="scientific">Saccharopolyspora mangrovi</name>
    <dbReference type="NCBI Taxonomy" id="3082379"/>
    <lineage>
        <taxon>Bacteria</taxon>
        <taxon>Bacillati</taxon>
        <taxon>Actinomycetota</taxon>
        <taxon>Actinomycetes</taxon>
        <taxon>Pseudonocardiales</taxon>
        <taxon>Pseudonocardiaceae</taxon>
        <taxon>Saccharopolyspora</taxon>
    </lineage>
</organism>
<keyword evidence="3" id="KW-1133">Transmembrane helix</keyword>
<comment type="caution">
    <text evidence="5">The sequence shown here is derived from an EMBL/GenBank/DDBJ whole genome shotgun (WGS) entry which is preliminary data.</text>
</comment>
<dbReference type="Pfam" id="PF03816">
    <property type="entry name" value="LytR_cpsA_psr"/>
    <property type="match status" value="1"/>
</dbReference>
<dbReference type="PANTHER" id="PTHR33392:SF6">
    <property type="entry name" value="POLYISOPRENYL-TEICHOIC ACID--PEPTIDOGLYCAN TEICHOIC ACID TRANSFERASE TAGU"/>
    <property type="match status" value="1"/>
</dbReference>
<dbReference type="EMBL" id="JAWLNX010000002">
    <property type="protein sequence ID" value="MEB3366471.1"/>
    <property type="molecule type" value="Genomic_DNA"/>
</dbReference>
<sequence length="367" mass="39843">MKLTRKSGNEMLNLPHDDTASPRLQRRRARQAVIASLTALLLLAVLAVSALFGISEHLAQRVQRVPDVFNDVPASGRPVQEHPADRSITFLLVGADNGTAEHTSGSAPNTSASTGNQRSDVIMVARLSADRRSALVASIPRDSWVDIPGHGKGKLNSAFALGGPSLLVRTLEQFTGVRVDHYANVDFAGFQGVIDALGGVDVPVSDATSTVTFRGPVNFTKGINHLDGHAALAYVRQRHELPRGDLDRVERQQNLVRALTRKVASNDIYTDPQRAYELLQSLTRMVRVDATLTNDELRSLMLGVRSMDTDALTLLTAPIAGVGEEEGLSVVRLDTTRGAEFWRAFKTGSVDHYLKAHPTDTPPKTPR</sequence>
<evidence type="ECO:0000259" key="4">
    <source>
        <dbReference type="Pfam" id="PF03816"/>
    </source>
</evidence>
<dbReference type="PANTHER" id="PTHR33392">
    <property type="entry name" value="POLYISOPRENYL-TEICHOIC ACID--PEPTIDOGLYCAN TEICHOIC ACID TRANSFERASE TAGU"/>
    <property type="match status" value="1"/>
</dbReference>
<accession>A0ABU6A4T1</accession>
<keyword evidence="3" id="KW-0812">Transmembrane</keyword>
<dbReference type="Gene3D" id="3.40.630.190">
    <property type="entry name" value="LCP protein"/>
    <property type="match status" value="1"/>
</dbReference>
<feature type="region of interest" description="Disordered" evidence="2">
    <location>
        <begin position="1"/>
        <end position="23"/>
    </location>
</feature>
<evidence type="ECO:0000256" key="2">
    <source>
        <dbReference type="SAM" id="MobiDB-lite"/>
    </source>
</evidence>
<evidence type="ECO:0000256" key="3">
    <source>
        <dbReference type="SAM" id="Phobius"/>
    </source>
</evidence>
<name>A0ABU6A4T1_9PSEU</name>
<dbReference type="Proteomes" id="UP001327093">
    <property type="component" value="Unassembled WGS sequence"/>
</dbReference>
<evidence type="ECO:0000256" key="1">
    <source>
        <dbReference type="ARBA" id="ARBA00006068"/>
    </source>
</evidence>
<evidence type="ECO:0000313" key="5">
    <source>
        <dbReference type="EMBL" id="MEB3366471.1"/>
    </source>
</evidence>
<feature type="domain" description="Cell envelope-related transcriptional attenuator" evidence="4">
    <location>
        <begin position="118"/>
        <end position="264"/>
    </location>
</feature>
<keyword evidence="6" id="KW-1185">Reference proteome</keyword>
<proteinExistence type="inferred from homology"/>
<gene>
    <name evidence="5" type="ORF">R4I43_03560</name>
</gene>
<dbReference type="InterPro" id="IPR050922">
    <property type="entry name" value="LytR/CpsA/Psr_CW_biosynth"/>
</dbReference>